<keyword evidence="1" id="KW-0805">Transcription regulation</keyword>
<evidence type="ECO:0000256" key="1">
    <source>
        <dbReference type="ARBA" id="ARBA00023015"/>
    </source>
</evidence>
<dbReference type="GO" id="GO:0003677">
    <property type="term" value="F:DNA binding"/>
    <property type="evidence" value="ECO:0007669"/>
    <property type="project" value="UniProtKB-KW"/>
</dbReference>
<keyword evidence="2" id="KW-0238">DNA-binding</keyword>
<keyword evidence="7" id="KW-1185">Reference proteome</keyword>
<comment type="caution">
    <text evidence="6">The sequence shown here is derived from an EMBL/GenBank/DDBJ whole genome shotgun (WGS) entry which is preliminary data.</text>
</comment>
<gene>
    <name evidence="6" type="ORF">GOHSU_15_00280</name>
</gene>
<keyword evidence="3" id="KW-0804">Transcription</keyword>
<feature type="domain" description="HTH luxR-type" evidence="5">
    <location>
        <begin position="35"/>
        <end position="92"/>
    </location>
</feature>
<name>L7L7C6_9ACTN</name>
<dbReference type="Proteomes" id="UP000053405">
    <property type="component" value="Unassembled WGS sequence"/>
</dbReference>
<dbReference type="STRING" id="1121927.GOHSU_15_00280"/>
<dbReference type="eggNOG" id="COG2771">
    <property type="taxonomic scope" value="Bacteria"/>
</dbReference>
<feature type="compositionally biased region" description="Polar residues" evidence="4">
    <location>
        <begin position="7"/>
        <end position="16"/>
    </location>
</feature>
<feature type="region of interest" description="Disordered" evidence="4">
    <location>
        <begin position="1"/>
        <end position="39"/>
    </location>
</feature>
<dbReference type="SUPFAM" id="SSF46894">
    <property type="entry name" value="C-terminal effector domain of the bipartite response regulators"/>
    <property type="match status" value="1"/>
</dbReference>
<dbReference type="SMART" id="SM00421">
    <property type="entry name" value="HTH_LUXR"/>
    <property type="match status" value="1"/>
</dbReference>
<dbReference type="AlphaFoldDB" id="L7L7C6"/>
<dbReference type="PANTHER" id="PTHR44688">
    <property type="entry name" value="DNA-BINDING TRANSCRIPTIONAL ACTIVATOR DEVR_DOSR"/>
    <property type="match status" value="1"/>
</dbReference>
<dbReference type="EMBL" id="BANT01000015">
    <property type="protein sequence ID" value="GAC57035.1"/>
    <property type="molecule type" value="Genomic_DNA"/>
</dbReference>
<organism evidence="6 7">
    <name type="scientific">Gordonia hirsuta DSM 44140 = NBRC 16056</name>
    <dbReference type="NCBI Taxonomy" id="1121927"/>
    <lineage>
        <taxon>Bacteria</taxon>
        <taxon>Bacillati</taxon>
        <taxon>Actinomycetota</taxon>
        <taxon>Actinomycetes</taxon>
        <taxon>Mycobacteriales</taxon>
        <taxon>Gordoniaceae</taxon>
        <taxon>Gordonia</taxon>
    </lineage>
</organism>
<dbReference type="Gene3D" id="1.10.10.10">
    <property type="entry name" value="Winged helix-like DNA-binding domain superfamily/Winged helix DNA-binding domain"/>
    <property type="match status" value="1"/>
</dbReference>
<dbReference type="GO" id="GO:0006355">
    <property type="term" value="P:regulation of DNA-templated transcription"/>
    <property type="evidence" value="ECO:0007669"/>
    <property type="project" value="InterPro"/>
</dbReference>
<evidence type="ECO:0000256" key="2">
    <source>
        <dbReference type="ARBA" id="ARBA00023125"/>
    </source>
</evidence>
<evidence type="ECO:0000259" key="5">
    <source>
        <dbReference type="SMART" id="SM00421"/>
    </source>
</evidence>
<proteinExistence type="predicted"/>
<dbReference type="PANTHER" id="PTHR44688:SF16">
    <property type="entry name" value="DNA-BINDING TRANSCRIPTIONAL ACTIVATOR DEVR_DOSR"/>
    <property type="match status" value="1"/>
</dbReference>
<dbReference type="InterPro" id="IPR036388">
    <property type="entry name" value="WH-like_DNA-bd_sf"/>
</dbReference>
<evidence type="ECO:0000313" key="6">
    <source>
        <dbReference type="EMBL" id="GAC57035.1"/>
    </source>
</evidence>
<reference evidence="6 7" key="1">
    <citation type="submission" date="2012-12" db="EMBL/GenBank/DDBJ databases">
        <title>Whole genome shotgun sequence of Gordonia hirsuta NBRC 16056.</title>
        <authorList>
            <person name="Isaki-Nakamura S."/>
            <person name="Hosoyama A."/>
            <person name="Tsuchikane K."/>
            <person name="Katsumata H."/>
            <person name="Baba S."/>
            <person name="Yamazaki S."/>
            <person name="Fujita N."/>
        </authorList>
    </citation>
    <scope>NUCLEOTIDE SEQUENCE [LARGE SCALE GENOMIC DNA]</scope>
    <source>
        <strain evidence="6 7">NBRC 16056</strain>
    </source>
</reference>
<dbReference type="Pfam" id="PF00196">
    <property type="entry name" value="GerE"/>
    <property type="match status" value="1"/>
</dbReference>
<evidence type="ECO:0000256" key="3">
    <source>
        <dbReference type="ARBA" id="ARBA00023163"/>
    </source>
</evidence>
<protein>
    <submittedName>
        <fullName evidence="6">Putative LuxR family transcriptional regulator</fullName>
    </submittedName>
</protein>
<sequence length="108" mass="12108">MLADHQPVQNPVNQTLPRRLHSIPAHPSASAAPSRPALSDREVEVLLAWLRAESKDEAARELFISPSTVSTHIIRIRAKYRAAGRPAKRKMSLFARAIQDGYTTLDEW</sequence>
<dbReference type="PRINTS" id="PR00038">
    <property type="entry name" value="HTHLUXR"/>
</dbReference>
<evidence type="ECO:0000256" key="4">
    <source>
        <dbReference type="SAM" id="MobiDB-lite"/>
    </source>
</evidence>
<feature type="compositionally biased region" description="Low complexity" evidence="4">
    <location>
        <begin position="22"/>
        <end position="37"/>
    </location>
</feature>
<accession>L7L7C6</accession>
<dbReference type="InterPro" id="IPR016032">
    <property type="entry name" value="Sig_transdc_resp-reg_C-effctor"/>
</dbReference>
<evidence type="ECO:0000313" key="7">
    <source>
        <dbReference type="Proteomes" id="UP000053405"/>
    </source>
</evidence>
<dbReference type="InterPro" id="IPR000792">
    <property type="entry name" value="Tscrpt_reg_LuxR_C"/>
</dbReference>